<keyword evidence="6" id="KW-0732">Signal</keyword>
<dbReference type="AlphaFoldDB" id="A0A7N4PVD2"/>
<evidence type="ECO:0000256" key="7">
    <source>
        <dbReference type="ARBA" id="ARBA00023030"/>
    </source>
</evidence>
<keyword evidence="7" id="KW-0339">Growth factor</keyword>
<dbReference type="GO" id="GO:0005125">
    <property type="term" value="F:cytokine activity"/>
    <property type="evidence" value="ECO:0007669"/>
    <property type="project" value="UniProtKB-KW"/>
</dbReference>
<dbReference type="KEGG" id="shr:116420560"/>
<reference evidence="11" key="2">
    <citation type="submission" date="2025-08" db="UniProtKB">
        <authorList>
            <consortium name="Ensembl"/>
        </authorList>
    </citation>
    <scope>IDENTIFICATION</scope>
</reference>
<evidence type="ECO:0000256" key="9">
    <source>
        <dbReference type="ARBA" id="ARBA00023180"/>
    </source>
</evidence>
<keyword evidence="9" id="KW-0325">Glycoprotein</keyword>
<evidence type="ECO:0000313" key="11">
    <source>
        <dbReference type="Ensembl" id="ENSSHAP00000043990.1"/>
    </source>
</evidence>
<evidence type="ECO:0000256" key="2">
    <source>
        <dbReference type="ARBA" id="ARBA00007621"/>
    </source>
</evidence>
<evidence type="ECO:0000256" key="1">
    <source>
        <dbReference type="ARBA" id="ARBA00004613"/>
    </source>
</evidence>
<evidence type="ECO:0000256" key="10">
    <source>
        <dbReference type="SAM" id="Phobius"/>
    </source>
</evidence>
<evidence type="ECO:0000313" key="12">
    <source>
        <dbReference type="Proteomes" id="UP000007648"/>
    </source>
</evidence>
<dbReference type="OrthoDB" id="9829887at2759"/>
<dbReference type="GO" id="GO:0005139">
    <property type="term" value="F:interleukin-7 receptor binding"/>
    <property type="evidence" value="ECO:0007669"/>
    <property type="project" value="InterPro"/>
</dbReference>
<dbReference type="Ensembl" id="ENSSHAT00000032123.1">
    <property type="protein sequence ID" value="ENSSHAP00000043990.1"/>
    <property type="gene ID" value="ENSSHAG00000029588.1"/>
</dbReference>
<dbReference type="GO" id="GO:0008083">
    <property type="term" value="F:growth factor activity"/>
    <property type="evidence" value="ECO:0007669"/>
    <property type="project" value="UniProtKB-KW"/>
</dbReference>
<dbReference type="Pfam" id="PF01415">
    <property type="entry name" value="IL7"/>
    <property type="match status" value="1"/>
</dbReference>
<dbReference type="SMART" id="SM00127">
    <property type="entry name" value="IL7"/>
    <property type="match status" value="1"/>
</dbReference>
<dbReference type="RefSeq" id="XP_031802093.1">
    <property type="nucleotide sequence ID" value="XM_031946233.1"/>
</dbReference>
<comment type="similarity">
    <text evidence="2">Belongs to the IL-7/IL-9 family.</text>
</comment>
<evidence type="ECO:0000256" key="3">
    <source>
        <dbReference type="ARBA" id="ARBA00019460"/>
    </source>
</evidence>
<dbReference type="FunCoup" id="A0A7N4PVD2">
    <property type="interactions" value="636"/>
</dbReference>
<keyword evidence="12" id="KW-1185">Reference proteome</keyword>
<dbReference type="PANTHER" id="PTHR48492">
    <property type="entry name" value="INTERLEUKIN-7"/>
    <property type="match status" value="1"/>
</dbReference>
<name>A0A7N4PVD2_SARHA</name>
<organism evidence="11 12">
    <name type="scientific">Sarcophilus harrisii</name>
    <name type="common">Tasmanian devil</name>
    <name type="synonym">Sarcophilus laniarius</name>
    <dbReference type="NCBI Taxonomy" id="9305"/>
    <lineage>
        <taxon>Eukaryota</taxon>
        <taxon>Metazoa</taxon>
        <taxon>Chordata</taxon>
        <taxon>Craniata</taxon>
        <taxon>Vertebrata</taxon>
        <taxon>Euteleostomi</taxon>
        <taxon>Mammalia</taxon>
        <taxon>Metatheria</taxon>
        <taxon>Dasyuromorphia</taxon>
        <taxon>Dasyuridae</taxon>
        <taxon>Sarcophilus</taxon>
    </lineage>
</organism>
<reference evidence="11" key="3">
    <citation type="submission" date="2025-09" db="UniProtKB">
        <authorList>
            <consortium name="Ensembl"/>
        </authorList>
    </citation>
    <scope>IDENTIFICATION</scope>
</reference>
<evidence type="ECO:0000256" key="8">
    <source>
        <dbReference type="ARBA" id="ARBA00023157"/>
    </source>
</evidence>
<dbReference type="GO" id="GO:0006955">
    <property type="term" value="P:immune response"/>
    <property type="evidence" value="ECO:0007669"/>
    <property type="project" value="InterPro"/>
</dbReference>
<evidence type="ECO:0000256" key="5">
    <source>
        <dbReference type="ARBA" id="ARBA00022525"/>
    </source>
</evidence>
<reference evidence="11 12" key="1">
    <citation type="journal article" date="2011" name="Proc. Natl. Acad. Sci. U.S.A.">
        <title>Genetic diversity and population structure of the endangered marsupial Sarcophilus harrisii (Tasmanian devil).</title>
        <authorList>
            <person name="Miller W."/>
            <person name="Hayes V.M."/>
            <person name="Ratan A."/>
            <person name="Petersen D.C."/>
            <person name="Wittekindt N.E."/>
            <person name="Miller J."/>
            <person name="Walenz B."/>
            <person name="Knight J."/>
            <person name="Qi J."/>
            <person name="Zhao F."/>
            <person name="Wang Q."/>
            <person name="Bedoya-Reina O.C."/>
            <person name="Katiyar N."/>
            <person name="Tomsho L.P."/>
            <person name="Kasson L.M."/>
            <person name="Hardie R.A."/>
            <person name="Woodbridge P."/>
            <person name="Tindall E.A."/>
            <person name="Bertelsen M.F."/>
            <person name="Dixon D."/>
            <person name="Pyecroft S."/>
            <person name="Helgen K.M."/>
            <person name="Lesk A.M."/>
            <person name="Pringle T.H."/>
            <person name="Patterson N."/>
            <person name="Zhang Y."/>
            <person name="Kreiss A."/>
            <person name="Woods G.M."/>
            <person name="Jones M.E."/>
            <person name="Schuster S.C."/>
        </authorList>
    </citation>
    <scope>NUCLEOTIDE SEQUENCE [LARGE SCALE GENOMIC DNA]</scope>
</reference>
<dbReference type="Proteomes" id="UP000007648">
    <property type="component" value="Unassembled WGS sequence"/>
</dbReference>
<protein>
    <recommendedName>
        <fullName evidence="3">Interleukin-7</fullName>
    </recommendedName>
</protein>
<feature type="transmembrane region" description="Helical" evidence="10">
    <location>
        <begin position="21"/>
        <end position="41"/>
    </location>
</feature>
<evidence type="ECO:0000256" key="4">
    <source>
        <dbReference type="ARBA" id="ARBA00022514"/>
    </source>
</evidence>
<dbReference type="GO" id="GO:0005615">
    <property type="term" value="C:extracellular space"/>
    <property type="evidence" value="ECO:0007669"/>
    <property type="project" value="UniProtKB-KW"/>
</dbReference>
<dbReference type="CTD" id="3574"/>
<gene>
    <name evidence="11" type="primary">IL7</name>
</gene>
<keyword evidence="10" id="KW-1133">Transmembrane helix</keyword>
<accession>A0A7N4PVD2</accession>
<dbReference type="PRINTS" id="PR00435">
    <property type="entry name" value="INTERLEUKIN7"/>
</dbReference>
<proteinExistence type="inferred from homology"/>
<keyword evidence="4" id="KW-0202">Cytokine</keyword>
<keyword evidence="10" id="KW-0812">Transmembrane</keyword>
<dbReference type="GeneID" id="116420560"/>
<dbReference type="Gene3D" id="1.20.1250.50">
    <property type="match status" value="1"/>
</dbReference>
<dbReference type="PANTHER" id="PTHR48492:SF1">
    <property type="entry name" value="INTERLEUKIN-7"/>
    <property type="match status" value="1"/>
</dbReference>
<comment type="subcellular location">
    <subcellularLocation>
        <location evidence="1">Secreted</location>
    </subcellularLocation>
</comment>
<dbReference type="InterPro" id="IPR038325">
    <property type="entry name" value="IL7_sf"/>
</dbReference>
<keyword evidence="10" id="KW-0472">Membrane</keyword>
<dbReference type="InterPro" id="IPR001181">
    <property type="entry name" value="IL-7"/>
</dbReference>
<dbReference type="GeneTree" id="ENSGT00390000004451"/>
<sequence>MRLCCRQHDRSRLLQRTQTMFHVFFRSIFGVPSLILVLLPVTSSDCEIEDKNKAIEEYTHILHVNIGNLEKMTNMASNCSNKEYSSLKNHTCDDNKEVMFIVHVTCKLKHLVKANISEHFNNYLEDYSHHALKMLKECKCDEEKEKRAERKIERNHSISEVSPTKNSVNVIEKKTGGPCFKILGEKSSKERKKNKCLCLIQKMLSDVSNCWRKILNMNVNGH</sequence>
<dbReference type="InParanoid" id="A0A7N4PVD2"/>
<keyword evidence="5" id="KW-0964">Secreted</keyword>
<evidence type="ECO:0000256" key="6">
    <source>
        <dbReference type="ARBA" id="ARBA00022729"/>
    </source>
</evidence>
<keyword evidence="8" id="KW-1015">Disulfide bond</keyword>